<evidence type="ECO:0000313" key="3">
    <source>
        <dbReference type="Proteomes" id="UP000517753"/>
    </source>
</evidence>
<evidence type="ECO:0000313" key="2">
    <source>
        <dbReference type="EMBL" id="NYD91404.1"/>
    </source>
</evidence>
<name>A0A7Y9FQ70_9SPHN</name>
<organism evidence="2 3">
    <name type="scientific">Sphingomonas melonis</name>
    <dbReference type="NCBI Taxonomy" id="152682"/>
    <lineage>
        <taxon>Bacteria</taxon>
        <taxon>Pseudomonadati</taxon>
        <taxon>Pseudomonadota</taxon>
        <taxon>Alphaproteobacteria</taxon>
        <taxon>Sphingomonadales</taxon>
        <taxon>Sphingomonadaceae</taxon>
        <taxon>Sphingomonas</taxon>
    </lineage>
</organism>
<gene>
    <name evidence="2" type="ORF">HD841_003212</name>
</gene>
<dbReference type="AlphaFoldDB" id="A0A7Y9FQ70"/>
<keyword evidence="1" id="KW-0472">Membrane</keyword>
<dbReference type="Proteomes" id="UP000517753">
    <property type="component" value="Unassembled WGS sequence"/>
</dbReference>
<keyword evidence="1" id="KW-0812">Transmembrane</keyword>
<proteinExistence type="predicted"/>
<accession>A0A7Y9FQ70</accession>
<sequence>MKITILALAPLVRAASRDLVGIAGVAMIIAGVRQIYAPAGLIVAGACLVYGAIQHARRV</sequence>
<comment type="caution">
    <text evidence="2">The sequence shown here is derived from an EMBL/GenBank/DDBJ whole genome shotgun (WGS) entry which is preliminary data.</text>
</comment>
<keyword evidence="1" id="KW-1133">Transmembrane helix</keyword>
<keyword evidence="3" id="KW-1185">Reference proteome</keyword>
<feature type="transmembrane region" description="Helical" evidence="1">
    <location>
        <begin position="35"/>
        <end position="53"/>
    </location>
</feature>
<protein>
    <submittedName>
        <fullName evidence="2">Putative phage tail protein</fullName>
    </submittedName>
</protein>
<dbReference type="EMBL" id="JACCBY010000005">
    <property type="protein sequence ID" value="NYD91404.1"/>
    <property type="molecule type" value="Genomic_DNA"/>
</dbReference>
<evidence type="ECO:0000256" key="1">
    <source>
        <dbReference type="SAM" id="Phobius"/>
    </source>
</evidence>
<reference evidence="2 3" key="1">
    <citation type="submission" date="2020-08" db="EMBL/GenBank/DDBJ databases">
        <title>The Agave Microbiome: Exploring the role of microbial communities in plant adaptations to desert environments.</title>
        <authorList>
            <person name="Partida-Martinez L.P."/>
        </authorList>
    </citation>
    <scope>NUCLEOTIDE SEQUENCE [LARGE SCALE GENOMIC DNA]</scope>
    <source>
        <strain evidence="2 3">AS2.3</strain>
    </source>
</reference>
<dbReference type="RefSeq" id="WP_179509831.1">
    <property type="nucleotide sequence ID" value="NZ_JACCBY010000005.1"/>
</dbReference>